<sequence>MLTQLARLSIESDGRYASDSELDFIENYCETIETRINTYAKVRDAAEEIIARMELEKKKADPTLFQLAGKDVTERCQSDLHRGLRYAATAVLFSDLDYLRENPLLWYRTIVHSFGFDRDIDATYAIFPTVVKDYLNDEEMTLMSSVFQVYRSVLR</sequence>
<keyword evidence="3" id="KW-0089">Bile pigment</keyword>
<proteinExistence type="inferred from homology"/>
<dbReference type="Pfam" id="PF00502">
    <property type="entry name" value="Phycobilisome"/>
    <property type="match status" value="1"/>
</dbReference>
<protein>
    <submittedName>
        <fullName evidence="4">ApcA4</fullName>
    </submittedName>
</protein>
<dbReference type="GO" id="GO:0030089">
    <property type="term" value="C:phycobilisome"/>
    <property type="evidence" value="ECO:0007669"/>
    <property type="project" value="InterPro"/>
</dbReference>
<dbReference type="GO" id="GO:0015979">
    <property type="term" value="P:photosynthesis"/>
    <property type="evidence" value="ECO:0007669"/>
    <property type="project" value="InterPro"/>
</dbReference>
<evidence type="ECO:0000313" key="4">
    <source>
        <dbReference type="EMBL" id="ADO84675.1"/>
    </source>
</evidence>
<name>E3T822_9CYAN</name>
<comment type="similarity">
    <text evidence="1">Belongs to the phycobiliprotein family.</text>
</comment>
<dbReference type="CDD" id="cd08919">
    <property type="entry name" value="PBP-like"/>
    <property type="match status" value="1"/>
</dbReference>
<dbReference type="InterPro" id="IPR012128">
    <property type="entry name" value="Phycobilisome_asu/bsu"/>
</dbReference>
<dbReference type="Gene3D" id="1.10.490.20">
    <property type="entry name" value="Phycocyanins"/>
    <property type="match status" value="1"/>
</dbReference>
<dbReference type="InterPro" id="IPR038719">
    <property type="entry name" value="Phycobilisome_asu/bsu_sf"/>
</dbReference>
<dbReference type="InterPro" id="IPR009050">
    <property type="entry name" value="Globin-like_sf"/>
</dbReference>
<dbReference type="EMBL" id="GU354022">
    <property type="protein sequence ID" value="ADO84675.1"/>
    <property type="molecule type" value="Genomic_DNA"/>
</dbReference>
<organism evidence="4">
    <name type="scientific">Acaryochloris sp. HICR111A</name>
    <dbReference type="NCBI Taxonomy" id="576912"/>
    <lineage>
        <taxon>Bacteria</taxon>
        <taxon>Bacillati</taxon>
        <taxon>Cyanobacteriota</taxon>
        <taxon>Cyanophyceae</taxon>
        <taxon>Acaryochloridales</taxon>
        <taxon>Acaryochloridaceae</taxon>
        <taxon>Acaryochloris</taxon>
    </lineage>
</organism>
<evidence type="ECO:0000256" key="3">
    <source>
        <dbReference type="ARBA" id="ARBA00023307"/>
    </source>
</evidence>
<dbReference type="SUPFAM" id="SSF46458">
    <property type="entry name" value="Globin-like"/>
    <property type="match status" value="1"/>
</dbReference>
<dbReference type="AlphaFoldDB" id="E3T822"/>
<evidence type="ECO:0000256" key="2">
    <source>
        <dbReference type="ARBA" id="ARBA00022991"/>
    </source>
</evidence>
<evidence type="ECO:0000256" key="1">
    <source>
        <dbReference type="ARBA" id="ARBA00008182"/>
    </source>
</evidence>
<keyword evidence="2" id="KW-0157">Chromophore</keyword>
<reference evidence="4" key="1">
    <citation type="journal article" date="2010" name="ISME J.">
        <title>A new chlorophyll d-containing cyanobacterium: evidence for niche adaptation in the genus Acaryochloris.</title>
        <authorList>
            <person name="Mohr R."/>
            <person name="Voss B."/>
            <person name="Schliep M."/>
            <person name="Kurz T."/>
            <person name="Maldener I."/>
            <person name="Adams D.G."/>
            <person name="Larkum A.D."/>
            <person name="Chen M."/>
            <person name="Hess W.R."/>
        </authorList>
    </citation>
    <scope>NUCLEOTIDE SEQUENCE</scope>
    <source>
        <strain evidence="4">HICR111A</strain>
    </source>
</reference>
<accession>E3T822</accession>